<name>A0A098ECY7_9ZZZZ</name>
<gene>
    <name evidence="1" type="ORF">MSIBF_A380004</name>
</gene>
<dbReference type="AlphaFoldDB" id="A0A098ECY7"/>
<proteinExistence type="predicted"/>
<sequence>MSQTKNMNLQNINFTKYNNGQINNEISNQLSILIDKILKYKDEFGVISIILTGGFGREEGSVIIEDEKIRPLNDYDILLVSEKYPHLYNKAKILSLSGNISKSITSKLGITVDISSIFYNELKKLPSSIFNYETKYGSKILWGKNVIKEMPNYDAENIPLFEGIILLFTRIYALLYGHPKYKPKELVTIQSTKALHACCEALLLLSKNYHYSYFERNRIFKNIFSTEFPEIYEKFPYMEEMVDKAIKFKLRPDYSLFPDSEKLWKETCKIFIFIFKYYFKKYYRVDSDNLEDIISKFLKEEKRFSLKNPLLWVKYYRDMKLRNKNPKFHISLFYNPWHFASAPLPLVLEMMITGNIHHEKITNFYLEKLIDMKSNSIDKSNYTNELRKKSVIVARNGIFEP</sequence>
<protein>
    <submittedName>
        <fullName evidence="1">Uncharacterized protein</fullName>
    </submittedName>
</protein>
<organism evidence="1">
    <name type="scientific">groundwater metagenome</name>
    <dbReference type="NCBI Taxonomy" id="717931"/>
    <lineage>
        <taxon>unclassified sequences</taxon>
        <taxon>metagenomes</taxon>
        <taxon>ecological metagenomes</taxon>
    </lineage>
</organism>
<dbReference type="EMBL" id="CCXY01000312">
    <property type="protein sequence ID" value="CEG13376.1"/>
    <property type="molecule type" value="Genomic_DNA"/>
</dbReference>
<accession>A0A098ECY7</accession>
<reference evidence="1" key="1">
    <citation type="submission" date="2014-09" db="EMBL/GenBank/DDBJ databases">
        <authorList>
            <person name="Probst J Alexander"/>
        </authorList>
    </citation>
    <scope>NUCLEOTIDE SEQUENCE</scope>
</reference>
<evidence type="ECO:0000313" key="1">
    <source>
        <dbReference type="EMBL" id="CEG13376.1"/>
    </source>
</evidence>